<evidence type="ECO:0000313" key="2">
    <source>
        <dbReference type="Proteomes" id="UP000448908"/>
    </source>
</evidence>
<dbReference type="EMBL" id="WNDA01000023">
    <property type="protein sequence ID" value="MTU70171.1"/>
    <property type="molecule type" value="Genomic_DNA"/>
</dbReference>
<dbReference type="RefSeq" id="WP_155152418.1">
    <property type="nucleotide sequence ID" value="NZ_WNCS01000020.1"/>
</dbReference>
<protein>
    <submittedName>
        <fullName evidence="1">Uncharacterized protein</fullName>
    </submittedName>
</protein>
<name>A0AA43W5P1_9BACT</name>
<proteinExistence type="predicted"/>
<reference evidence="1 2" key="1">
    <citation type="journal article" date="2019" name="Nat. Med.">
        <title>A library of human gut bacterial isolates paired with longitudinal multiomics data enables mechanistic microbiome research.</title>
        <authorList>
            <person name="Poyet M."/>
            <person name="Groussin M."/>
            <person name="Gibbons S.M."/>
            <person name="Avila-Pacheco J."/>
            <person name="Jiang X."/>
            <person name="Kearney S.M."/>
            <person name="Perrotta A.R."/>
            <person name="Berdy B."/>
            <person name="Zhao S."/>
            <person name="Lieberman T.D."/>
            <person name="Swanson P.K."/>
            <person name="Smith M."/>
            <person name="Roesemann S."/>
            <person name="Alexander J.E."/>
            <person name="Rich S.A."/>
            <person name="Livny J."/>
            <person name="Vlamakis H."/>
            <person name="Clish C."/>
            <person name="Bullock K."/>
            <person name="Deik A."/>
            <person name="Scott J."/>
            <person name="Pierce K.A."/>
            <person name="Xavier R.J."/>
            <person name="Alm E.J."/>
        </authorList>
    </citation>
    <scope>NUCLEOTIDE SEQUENCE [LARGE SCALE GENOMIC DNA]</scope>
    <source>
        <strain evidence="1 2">BIOML-A16</strain>
    </source>
</reference>
<comment type="caution">
    <text evidence="1">The sequence shown here is derived from an EMBL/GenBank/DDBJ whole genome shotgun (WGS) entry which is preliminary data.</text>
</comment>
<organism evidence="1 2">
    <name type="scientific">Parabacteroides merdae</name>
    <dbReference type="NCBI Taxonomy" id="46503"/>
    <lineage>
        <taxon>Bacteria</taxon>
        <taxon>Pseudomonadati</taxon>
        <taxon>Bacteroidota</taxon>
        <taxon>Bacteroidia</taxon>
        <taxon>Bacteroidales</taxon>
        <taxon>Tannerellaceae</taxon>
        <taxon>Parabacteroides</taxon>
    </lineage>
</organism>
<dbReference type="Proteomes" id="UP000448908">
    <property type="component" value="Unassembled WGS sequence"/>
</dbReference>
<sequence length="71" mass="8148">MKTSYGLEFNTVTEINPQWSNYDKTVAKNHLANVGVIVVDAEYGQPIDNECDLEEIYPMLEKEKTDHSKNE</sequence>
<dbReference type="AlphaFoldDB" id="A0AA43W5P1"/>
<accession>A0AA43W5P1</accession>
<gene>
    <name evidence="1" type="ORF">GMD92_14130</name>
</gene>
<evidence type="ECO:0000313" key="1">
    <source>
        <dbReference type="EMBL" id="MTU70171.1"/>
    </source>
</evidence>